<feature type="transmembrane region" description="Helical" evidence="1">
    <location>
        <begin position="153"/>
        <end position="177"/>
    </location>
</feature>
<evidence type="ECO:0000313" key="2">
    <source>
        <dbReference type="EMBL" id="ADC52145.1"/>
    </source>
</evidence>
<keyword evidence="1" id="KW-0812">Transmembrane</keyword>
<feature type="transmembrane region" description="Helical" evidence="1">
    <location>
        <begin position="189"/>
        <end position="207"/>
    </location>
</feature>
<dbReference type="Proteomes" id="UP000001544">
    <property type="component" value="Plasmid pBpOF4-01"/>
</dbReference>
<keyword evidence="1" id="KW-1133">Transmembrane helix</keyword>
<name>D3G1B9_ALKPO</name>
<dbReference type="EMBL" id="CP001879">
    <property type="protein sequence ID" value="ADC52145.1"/>
    <property type="molecule type" value="Genomic_DNA"/>
</dbReference>
<geneLocation type="plasmid" evidence="2 3">
    <name>pBpOF4-01</name>
</geneLocation>
<dbReference type="AlphaFoldDB" id="D3G1B9"/>
<keyword evidence="1" id="KW-0472">Membrane</keyword>
<gene>
    <name evidence="2" type="ordered locus">BpOF4_20749</name>
</gene>
<keyword evidence="2" id="KW-0614">Plasmid</keyword>
<evidence type="ECO:0000313" key="3">
    <source>
        <dbReference type="Proteomes" id="UP000001544"/>
    </source>
</evidence>
<proteinExistence type="predicted"/>
<reference evidence="2 3" key="1">
    <citation type="journal article" date="2011" name="Environ. Microbiol.">
        <title>Genome of alkaliphilic Bacillus pseudofirmus OF4 reveals adaptations that support the ability to grow in an external pH range from 7.5 to 11.4.</title>
        <authorList>
            <person name="Janto B."/>
            <person name="Ahmed A."/>
            <person name="Ito M."/>
            <person name="Liu J."/>
            <person name="Hicks D.B."/>
            <person name="Pagni S."/>
            <person name="Fackelmayer O.J."/>
            <person name="Smith T.A."/>
            <person name="Earl J."/>
            <person name="Elbourne L.D."/>
            <person name="Hassan K."/>
            <person name="Paulsen I.T."/>
            <person name="Kolsto A.B."/>
            <person name="Tourasse N.J."/>
            <person name="Ehrlich G.D."/>
            <person name="Boissy R."/>
            <person name="Ivey D.M."/>
            <person name="Li G."/>
            <person name="Xue Y."/>
            <person name="Ma Y."/>
            <person name="Hu F.Z."/>
            <person name="Krulwich T.A."/>
        </authorList>
    </citation>
    <scope>NUCLEOTIDE SEQUENCE [LARGE SCALE GENOMIC DNA]</scope>
    <source>
        <strain evidence="3">ATCC BAA-2126 / JCM 17055 / OF4</strain>
    </source>
</reference>
<feature type="transmembrane region" description="Helical" evidence="1">
    <location>
        <begin position="12"/>
        <end position="31"/>
    </location>
</feature>
<feature type="transmembrane region" description="Helical" evidence="1">
    <location>
        <begin position="43"/>
        <end position="61"/>
    </location>
</feature>
<keyword evidence="3" id="KW-1185">Reference proteome</keyword>
<dbReference type="RefSeq" id="WP_012961057.1">
    <property type="nucleotide sequence ID" value="NC_013792.1"/>
</dbReference>
<accession>D3G1B9</accession>
<dbReference type="KEGG" id="bpf:BpOF4_20749"/>
<sequence>MINTLLKFAKYVLLIGVGTFFVEWLTDYSAFQVYKEYSLRTFIYIYTWINWVIIALFIYTLSLKGKTKVLKFTEMLREKRFFYDVDRWSCTPYISPIHYTYMLTPLESINNNIQARVFDSFYQKVVNSFRDKVYSTKNFSSYDPKNRISFIRVVGLFTLAKYYLPPFLLLSLTAYLISLKPLTFWYEGLGQFVVPFAAYSFILIVFLTKTLIHHSSWELVDHEILQQLGEKDPRIAWTSLNQHTEQGRLIIAAWKTEMENRGRREYQLRGQPVPDNPKPINHYNIAPFPYPPETERFHVAGNKVYEVPIEKINQLQTNVIPFKRKI</sequence>
<evidence type="ECO:0000256" key="1">
    <source>
        <dbReference type="SAM" id="Phobius"/>
    </source>
</evidence>
<dbReference type="HOGENOM" id="CLU_851682_0_0_9"/>
<dbReference type="eggNOG" id="ENOG5030E9R">
    <property type="taxonomic scope" value="Bacteria"/>
</dbReference>
<organism evidence="2 3">
    <name type="scientific">Alkalihalophilus pseudofirmus (strain ATCC BAA-2126 / JCM 17055 / OF4)</name>
    <name type="common">Bacillus pseudofirmus</name>
    <dbReference type="NCBI Taxonomy" id="398511"/>
    <lineage>
        <taxon>Bacteria</taxon>
        <taxon>Bacillati</taxon>
        <taxon>Bacillota</taxon>
        <taxon>Bacilli</taxon>
        <taxon>Bacillales</taxon>
        <taxon>Bacillaceae</taxon>
        <taxon>Alkalihalophilus</taxon>
    </lineage>
</organism>
<protein>
    <submittedName>
        <fullName evidence="2">Uncharacterized protein</fullName>
    </submittedName>
</protein>